<dbReference type="GO" id="GO:0005506">
    <property type="term" value="F:iron ion binding"/>
    <property type="evidence" value="ECO:0007669"/>
    <property type="project" value="InterPro"/>
</dbReference>
<dbReference type="NCBIfam" id="NF033196">
    <property type="entry name" value="c_type_nonphoto"/>
    <property type="match status" value="1"/>
</dbReference>
<dbReference type="Gene3D" id="1.10.468.10">
    <property type="entry name" value="Photosynthetic Reaction Center, subunit C, domain 2"/>
    <property type="match status" value="1"/>
</dbReference>
<keyword evidence="4" id="KW-0602">Photosynthesis</keyword>
<dbReference type="GO" id="GO:0019684">
    <property type="term" value="P:photosynthesis, light reaction"/>
    <property type="evidence" value="ECO:0007669"/>
    <property type="project" value="InterPro"/>
</dbReference>
<keyword evidence="7" id="KW-0249">Electron transport</keyword>
<dbReference type="GO" id="GO:0020037">
    <property type="term" value="F:heme binding"/>
    <property type="evidence" value="ECO:0007669"/>
    <property type="project" value="InterPro"/>
</dbReference>
<evidence type="ECO:0000256" key="7">
    <source>
        <dbReference type="ARBA" id="ARBA00022982"/>
    </source>
</evidence>
<reference evidence="11" key="1">
    <citation type="submission" date="2016-10" db="EMBL/GenBank/DDBJ databases">
        <authorList>
            <person name="Varghese N."/>
            <person name="Submissions S."/>
        </authorList>
    </citation>
    <scope>NUCLEOTIDE SEQUENCE [LARGE SCALE GENOMIC DNA]</scope>
    <source>
        <strain evidence="11">DSM 14807</strain>
    </source>
</reference>
<dbReference type="RefSeq" id="WP_092457731.1">
    <property type="nucleotide sequence ID" value="NZ_FPCJ01000001.1"/>
</dbReference>
<gene>
    <name evidence="10" type="ORF">SAMN05660895_0682</name>
</gene>
<dbReference type="GO" id="GO:0009055">
    <property type="term" value="F:electron transfer activity"/>
    <property type="evidence" value="ECO:0007669"/>
    <property type="project" value="InterPro"/>
</dbReference>
<evidence type="ECO:0000256" key="2">
    <source>
        <dbReference type="ARBA" id="ARBA00015978"/>
    </source>
</evidence>
<dbReference type="SUPFAM" id="SSF48695">
    <property type="entry name" value="Multiheme cytochromes"/>
    <property type="match status" value="1"/>
</dbReference>
<dbReference type="AlphaFoldDB" id="A0A1I7N643"/>
<keyword evidence="9" id="KW-0732">Signal</keyword>
<dbReference type="InterPro" id="IPR023119">
    <property type="entry name" value="Multihaem_cyt_PRC_cyt_su-like"/>
</dbReference>
<evidence type="ECO:0000313" key="10">
    <source>
        <dbReference type="EMBL" id="SFV30026.1"/>
    </source>
</evidence>
<keyword evidence="5" id="KW-0349">Heme</keyword>
<comment type="function">
    <text evidence="1">The reaction center of purple bacteria contains a tightly bound cytochrome molecule which re-reduces the photo oxidized primary electron donor.</text>
</comment>
<keyword evidence="11" id="KW-1185">Reference proteome</keyword>
<evidence type="ECO:0000256" key="8">
    <source>
        <dbReference type="ARBA" id="ARBA00023004"/>
    </source>
</evidence>
<dbReference type="Proteomes" id="UP000199537">
    <property type="component" value="Unassembled WGS sequence"/>
</dbReference>
<protein>
    <recommendedName>
        <fullName evidence="2">Photosynthetic reaction center cytochrome c subunit</fullName>
    </recommendedName>
</protein>
<accession>A0A1I7N643</accession>
<dbReference type="EMBL" id="FPCJ01000001">
    <property type="protein sequence ID" value="SFV30026.1"/>
    <property type="molecule type" value="Genomic_DNA"/>
</dbReference>
<keyword evidence="6" id="KW-0479">Metal-binding</keyword>
<dbReference type="InterPro" id="IPR003158">
    <property type="entry name" value="Photosyn_RC_cyt_c-su"/>
</dbReference>
<organism evidence="10 11">
    <name type="scientific">Thermoflavifilum thermophilum</name>
    <dbReference type="NCBI Taxonomy" id="1393122"/>
    <lineage>
        <taxon>Bacteria</taxon>
        <taxon>Pseudomonadati</taxon>
        <taxon>Bacteroidota</taxon>
        <taxon>Chitinophagia</taxon>
        <taxon>Chitinophagales</taxon>
        <taxon>Chitinophagaceae</taxon>
        <taxon>Thermoflavifilum</taxon>
    </lineage>
</organism>
<feature type="signal peptide" evidence="9">
    <location>
        <begin position="1"/>
        <end position="24"/>
    </location>
</feature>
<evidence type="ECO:0000256" key="3">
    <source>
        <dbReference type="ARBA" id="ARBA00022448"/>
    </source>
</evidence>
<evidence type="ECO:0000256" key="6">
    <source>
        <dbReference type="ARBA" id="ARBA00022723"/>
    </source>
</evidence>
<dbReference type="GO" id="GO:0030077">
    <property type="term" value="C:plasma membrane light-harvesting complex"/>
    <property type="evidence" value="ECO:0007669"/>
    <property type="project" value="InterPro"/>
</dbReference>
<dbReference type="InterPro" id="IPR036280">
    <property type="entry name" value="Multihaem_cyt_sf"/>
</dbReference>
<evidence type="ECO:0000256" key="1">
    <source>
        <dbReference type="ARBA" id="ARBA00003196"/>
    </source>
</evidence>
<evidence type="ECO:0000256" key="9">
    <source>
        <dbReference type="SAM" id="SignalP"/>
    </source>
</evidence>
<evidence type="ECO:0000313" key="11">
    <source>
        <dbReference type="Proteomes" id="UP000199537"/>
    </source>
</evidence>
<sequence length="155" mass="17439">MKNRHQLLALLAVALILCLGMAFTRPPQQPQPPHPQNLKILPKDIDHASLIKIMHDFSESLGFRCVNCHVTKPNGDMDFASDAKPEKREAREMMRMMKKINRKYFGVKGNFVDVYMNAKITCYSCHHGQAHPAVALSHPEGQQQLPPPPPPGSRP</sequence>
<dbReference type="OrthoDB" id="951235at2"/>
<name>A0A1I7N643_9BACT</name>
<proteinExistence type="predicted"/>
<dbReference type="STRING" id="1393122.SAMN05660895_0682"/>
<dbReference type="Pfam" id="PF02276">
    <property type="entry name" value="CytoC_RC"/>
    <property type="match status" value="1"/>
</dbReference>
<evidence type="ECO:0000256" key="4">
    <source>
        <dbReference type="ARBA" id="ARBA00022531"/>
    </source>
</evidence>
<keyword evidence="3" id="KW-0813">Transport</keyword>
<evidence type="ECO:0000256" key="5">
    <source>
        <dbReference type="ARBA" id="ARBA00022617"/>
    </source>
</evidence>
<keyword evidence="8" id="KW-0408">Iron</keyword>
<feature type="chain" id="PRO_5011488318" description="Photosynthetic reaction center cytochrome c subunit" evidence="9">
    <location>
        <begin position="25"/>
        <end position="155"/>
    </location>
</feature>